<evidence type="ECO:0000313" key="2">
    <source>
        <dbReference type="EMBL" id="EDR08412.1"/>
    </source>
</evidence>
<dbReference type="SUPFAM" id="SSF52047">
    <property type="entry name" value="RNI-like"/>
    <property type="match status" value="1"/>
</dbReference>
<dbReference type="Proteomes" id="UP000001194">
    <property type="component" value="Unassembled WGS sequence"/>
</dbReference>
<organism evidence="3">
    <name type="scientific">Laccaria bicolor (strain S238N-H82 / ATCC MYA-4686)</name>
    <name type="common">Bicoloured deceiver</name>
    <name type="synonym">Laccaria laccata var. bicolor</name>
    <dbReference type="NCBI Taxonomy" id="486041"/>
    <lineage>
        <taxon>Eukaryota</taxon>
        <taxon>Fungi</taxon>
        <taxon>Dikarya</taxon>
        <taxon>Basidiomycota</taxon>
        <taxon>Agaricomycotina</taxon>
        <taxon>Agaricomycetes</taxon>
        <taxon>Agaricomycetidae</taxon>
        <taxon>Agaricales</taxon>
        <taxon>Agaricineae</taxon>
        <taxon>Hydnangiaceae</taxon>
        <taxon>Laccaria</taxon>
    </lineage>
</organism>
<keyword evidence="3" id="KW-1185">Reference proteome</keyword>
<reference evidence="2 3" key="1">
    <citation type="journal article" date="2008" name="Nature">
        <title>The genome of Laccaria bicolor provides insights into mycorrhizal symbiosis.</title>
        <authorList>
            <person name="Martin F."/>
            <person name="Aerts A."/>
            <person name="Ahren D."/>
            <person name="Brun A."/>
            <person name="Danchin E.G.J."/>
            <person name="Duchaussoy F."/>
            <person name="Gibon J."/>
            <person name="Kohler A."/>
            <person name="Lindquist E."/>
            <person name="Pereda V."/>
            <person name="Salamov A."/>
            <person name="Shapiro H.J."/>
            <person name="Wuyts J."/>
            <person name="Blaudez D."/>
            <person name="Buee M."/>
            <person name="Brokstein P."/>
            <person name="Canbaeck B."/>
            <person name="Cohen D."/>
            <person name="Courty P.E."/>
            <person name="Coutinho P.M."/>
            <person name="Delaruelle C."/>
            <person name="Detter J.C."/>
            <person name="Deveau A."/>
            <person name="DiFazio S."/>
            <person name="Duplessis S."/>
            <person name="Fraissinet-Tachet L."/>
            <person name="Lucic E."/>
            <person name="Frey-Klett P."/>
            <person name="Fourrey C."/>
            <person name="Feussner I."/>
            <person name="Gay G."/>
            <person name="Grimwood J."/>
            <person name="Hoegger P.J."/>
            <person name="Jain P."/>
            <person name="Kilaru S."/>
            <person name="Labbe J."/>
            <person name="Lin Y.C."/>
            <person name="Legue V."/>
            <person name="Le Tacon F."/>
            <person name="Marmeisse R."/>
            <person name="Melayah D."/>
            <person name="Montanini B."/>
            <person name="Muratet M."/>
            <person name="Nehls U."/>
            <person name="Niculita-Hirzel H."/>
            <person name="Oudot-Le Secq M.P."/>
            <person name="Peter M."/>
            <person name="Quesneville H."/>
            <person name="Rajashekar B."/>
            <person name="Reich M."/>
            <person name="Rouhier N."/>
            <person name="Schmutz J."/>
            <person name="Yin T."/>
            <person name="Chalot M."/>
            <person name="Henrissat B."/>
            <person name="Kuees U."/>
            <person name="Lucas S."/>
            <person name="Van de Peer Y."/>
            <person name="Podila G.K."/>
            <person name="Polle A."/>
            <person name="Pukkila P.J."/>
            <person name="Richardson P.M."/>
            <person name="Rouze P."/>
            <person name="Sanders I.R."/>
            <person name="Stajich J.E."/>
            <person name="Tunlid A."/>
            <person name="Tuskan G."/>
            <person name="Grigoriev I.V."/>
        </authorList>
    </citation>
    <scope>NUCLEOTIDE SEQUENCE [LARGE SCALE GENOMIC DNA]</scope>
    <source>
        <strain evidence="3">S238N-H82 / ATCC MYA-4686</strain>
    </source>
</reference>
<evidence type="ECO:0000313" key="3">
    <source>
        <dbReference type="Proteomes" id="UP000001194"/>
    </source>
</evidence>
<proteinExistence type="predicted"/>
<dbReference type="AlphaFoldDB" id="B0D9V3"/>
<gene>
    <name evidence="2" type="ORF">LACBIDRAFT_297043</name>
</gene>
<feature type="region of interest" description="Disordered" evidence="1">
    <location>
        <begin position="45"/>
        <end position="91"/>
    </location>
</feature>
<dbReference type="EMBL" id="DS547101">
    <property type="protein sequence ID" value="EDR08412.1"/>
    <property type="molecule type" value="Genomic_DNA"/>
</dbReference>
<dbReference type="OrthoDB" id="10676209at2759"/>
<dbReference type="HOGENOM" id="CLU_645672_0_0_1"/>
<accession>B0D9V3</accession>
<name>B0D9V3_LACBS</name>
<dbReference type="KEGG" id="lbc:LACBIDRAFT_297043"/>
<sequence>MLLYTNNILSSQFPNLIFNMCLPSSGQVKLPAAFVKKILSSRRSNGSLKRSQPDRSGDVSVIGTEEPSLQTRTKRQKQAPPLHEELDTFPSSDSASPALLLDLPNELLQLILCNLTDSDLLSPALLFNRRLRANAAHTYLARTGIIEHHNGYIYIRDVVGRTAIVLLSTTPLFDKISLTCDLFYVVEYGRHLRKLIAATPRVRSVCIEFDEREMELLHDTRILEPLIAFLASLRDTCFSLQLQRSRSYFTPPTRSLTIPLHRPTRPVRQLPTWGLLKGISSLAVSADLTRIPSLLELCRSIFVIASSHIEDFQLEDCSLQQDCDSILSLINFPKLRTFSIRSLSHVTISIKVAFFKQHSLVKTVFLFSNPLNGLTPTAPKSALSLPPLTHLFLSANYRLLKEVLSVPPLFLQESGHSGGFQWNGI</sequence>
<dbReference type="InParanoid" id="B0D9V3"/>
<evidence type="ECO:0000256" key="1">
    <source>
        <dbReference type="SAM" id="MobiDB-lite"/>
    </source>
</evidence>
<protein>
    <submittedName>
        <fullName evidence="2">Predicted protein</fullName>
    </submittedName>
</protein>
<dbReference type="RefSeq" id="XP_001880637.1">
    <property type="nucleotide sequence ID" value="XM_001880602.1"/>
</dbReference>
<dbReference type="GeneID" id="6076426"/>